<sequence length="8" mass="1063">MLKRNDWT</sequence>
<name>A0A2P2PCD2_RHIMU</name>
<dbReference type="EMBL" id="GGEC01071845">
    <property type="protein sequence ID" value="MBX52329.1"/>
    <property type="molecule type" value="Transcribed_RNA"/>
</dbReference>
<reference evidence="1" key="1">
    <citation type="submission" date="2018-02" db="EMBL/GenBank/DDBJ databases">
        <title>Rhizophora mucronata_Transcriptome.</title>
        <authorList>
            <person name="Meera S.P."/>
            <person name="Sreeshan A."/>
            <person name="Augustine A."/>
        </authorList>
    </citation>
    <scope>NUCLEOTIDE SEQUENCE</scope>
    <source>
        <tissue evidence="1">Leaf</tissue>
    </source>
</reference>
<protein>
    <submittedName>
        <fullName evidence="1">Uncharacterized protein</fullName>
    </submittedName>
</protein>
<evidence type="ECO:0000313" key="1">
    <source>
        <dbReference type="EMBL" id="MBX52329.1"/>
    </source>
</evidence>
<proteinExistence type="predicted"/>
<organism evidence="1">
    <name type="scientific">Rhizophora mucronata</name>
    <name type="common">Asiatic mangrove</name>
    <dbReference type="NCBI Taxonomy" id="61149"/>
    <lineage>
        <taxon>Eukaryota</taxon>
        <taxon>Viridiplantae</taxon>
        <taxon>Streptophyta</taxon>
        <taxon>Embryophyta</taxon>
        <taxon>Tracheophyta</taxon>
        <taxon>Spermatophyta</taxon>
        <taxon>Magnoliopsida</taxon>
        <taxon>eudicotyledons</taxon>
        <taxon>Gunneridae</taxon>
        <taxon>Pentapetalae</taxon>
        <taxon>rosids</taxon>
        <taxon>fabids</taxon>
        <taxon>Malpighiales</taxon>
        <taxon>Rhizophoraceae</taxon>
        <taxon>Rhizophora</taxon>
    </lineage>
</organism>
<accession>A0A2P2PCD2</accession>